<protein>
    <submittedName>
        <fullName evidence="5">4Fe-4S dicluster-binding protein</fullName>
    </submittedName>
</protein>
<gene>
    <name evidence="5" type="ORF">Q3M24_21900</name>
</gene>
<evidence type="ECO:0000256" key="2">
    <source>
        <dbReference type="ARBA" id="ARBA00023004"/>
    </source>
</evidence>
<feature type="domain" description="4Fe-4S ferredoxin-type" evidence="4">
    <location>
        <begin position="281"/>
        <end position="310"/>
    </location>
</feature>
<reference evidence="5" key="1">
    <citation type="journal article" date="2024" name="Syst. Appl. Microbiol.">
        <title>First single-strain enrichments of Electrothrix cable bacteria, description of E. aestuarii sp. nov. and E. rattekaaiensis sp. nov., and proposal of a cable bacteria taxonomy following the rules of the SeqCode.</title>
        <authorList>
            <person name="Plum-Jensen L.E."/>
            <person name="Schramm A."/>
            <person name="Marshall I.P.G."/>
        </authorList>
    </citation>
    <scope>NUCLEOTIDE SEQUENCE</scope>
    <source>
        <strain evidence="5">Rat1</strain>
    </source>
</reference>
<dbReference type="InterPro" id="IPR017900">
    <property type="entry name" value="4Fe4S_Fe_S_CS"/>
</dbReference>
<dbReference type="SUPFAM" id="SSF54862">
    <property type="entry name" value="4Fe-4S ferredoxins"/>
    <property type="match status" value="1"/>
</dbReference>
<dbReference type="GO" id="GO:0046872">
    <property type="term" value="F:metal ion binding"/>
    <property type="evidence" value="ECO:0007669"/>
    <property type="project" value="UniProtKB-KW"/>
</dbReference>
<evidence type="ECO:0000256" key="3">
    <source>
        <dbReference type="ARBA" id="ARBA00023014"/>
    </source>
</evidence>
<organism evidence="5">
    <name type="scientific">Candidatus Electrothrix aestuarii</name>
    <dbReference type="NCBI Taxonomy" id="3062594"/>
    <lineage>
        <taxon>Bacteria</taxon>
        <taxon>Pseudomonadati</taxon>
        <taxon>Thermodesulfobacteriota</taxon>
        <taxon>Desulfobulbia</taxon>
        <taxon>Desulfobulbales</taxon>
        <taxon>Desulfobulbaceae</taxon>
        <taxon>Candidatus Electrothrix</taxon>
    </lineage>
</organism>
<evidence type="ECO:0000256" key="1">
    <source>
        <dbReference type="ARBA" id="ARBA00022723"/>
    </source>
</evidence>
<keyword evidence="1" id="KW-0479">Metal-binding</keyword>
<dbReference type="GO" id="GO:0051536">
    <property type="term" value="F:iron-sulfur cluster binding"/>
    <property type="evidence" value="ECO:0007669"/>
    <property type="project" value="UniProtKB-KW"/>
</dbReference>
<sequence>MGHLQYHSYGRMAERLGQYVPGAFVSVTLIEILKELVSEEEAQLCSVMPLRIVPAEKMAKIWKMSVDEAREILDRLAGKGVVYAFAKEDGIKYGLAPPVLGFVEFSLMRTDGKLDAKRLSELYHQYCQVEGDFVQQHGAVQEPAFTRVYAGEDALEDMSAEVLPHDRVSVGIDNATCITVGLCYCRHKMEHLGQACSAPQEACLTFNEVARYLADYGIAKEISKEEAHRIVKECMDNGLMQIGDNTKSELAVICNCCGCCCDLLLGYKKYGSSGLVSPSAFIAEIEPQTCISCGECYERCPVDAIDTSGEKPVVKKDVCLGCGVCARFCPSSSCFLHLRPERPYIPEDSIEKIYVSSIHMGKLGNYIFADQTSRIQALLRKVVNKAVTLRSVKTVLLSQSVQNAALRFMRKGDRT</sequence>
<dbReference type="EMBL" id="CP159373">
    <property type="protein sequence ID" value="XCN72900.1"/>
    <property type="molecule type" value="Genomic_DNA"/>
</dbReference>
<dbReference type="Pfam" id="PF14697">
    <property type="entry name" value="Fer4_21"/>
    <property type="match status" value="1"/>
</dbReference>
<evidence type="ECO:0000259" key="4">
    <source>
        <dbReference type="PROSITE" id="PS51379"/>
    </source>
</evidence>
<dbReference type="AlphaFoldDB" id="A0AAU8LVI0"/>
<name>A0AAU8LVI0_9BACT</name>
<dbReference type="KEGG" id="eaj:Q3M24_21900"/>
<evidence type="ECO:0000313" key="5">
    <source>
        <dbReference type="EMBL" id="XCN72900.1"/>
    </source>
</evidence>
<keyword evidence="2" id="KW-0408">Iron</keyword>
<keyword evidence="3" id="KW-0411">Iron-sulfur</keyword>
<dbReference type="PROSITE" id="PS51379">
    <property type="entry name" value="4FE4S_FER_2"/>
    <property type="match status" value="2"/>
</dbReference>
<proteinExistence type="predicted"/>
<accession>A0AAU8LVI0</accession>
<dbReference type="PROSITE" id="PS00198">
    <property type="entry name" value="4FE4S_FER_1"/>
    <property type="match status" value="2"/>
</dbReference>
<reference evidence="5" key="2">
    <citation type="submission" date="2024-06" db="EMBL/GenBank/DDBJ databases">
        <authorList>
            <person name="Plum-Jensen L.E."/>
            <person name="Schramm A."/>
            <person name="Marshall I.P.G."/>
        </authorList>
    </citation>
    <scope>NUCLEOTIDE SEQUENCE</scope>
    <source>
        <strain evidence="5">Rat1</strain>
    </source>
</reference>
<dbReference type="InterPro" id="IPR017896">
    <property type="entry name" value="4Fe4S_Fe-S-bd"/>
</dbReference>
<dbReference type="Gene3D" id="3.30.70.20">
    <property type="match status" value="1"/>
</dbReference>
<feature type="domain" description="4Fe-4S ferredoxin-type" evidence="4">
    <location>
        <begin position="311"/>
        <end position="341"/>
    </location>
</feature>